<accession>A0ABT7AUJ7</accession>
<feature type="domain" description="Peptidase C39" evidence="1">
    <location>
        <begin position="21"/>
        <end position="155"/>
    </location>
</feature>
<comment type="caution">
    <text evidence="2">The sequence shown here is derived from an EMBL/GenBank/DDBJ whole genome shotgun (WGS) entry which is preliminary data.</text>
</comment>
<dbReference type="EMBL" id="JAQOSP010000091">
    <property type="protein sequence ID" value="MDJ1170560.1"/>
    <property type="molecule type" value="Genomic_DNA"/>
</dbReference>
<dbReference type="Pfam" id="PF03412">
    <property type="entry name" value="Peptidase_C39"/>
    <property type="match status" value="1"/>
</dbReference>
<sequence>MPELSGAGGFWRAIDEKPDPNVVRQQDNFSCGPACGEMLLKDRGIDQIYQSAIAQETGTPVDVRVLAQALNLLDVSKTGEWRGGNFVSDLASISTIFERLIAKGSWAAEMKEFRNPIAHLVVVDGIDSSGKVLIRDPWDGTRYKMKAEDFFNYWNTRGVYQETNL</sequence>
<evidence type="ECO:0000313" key="2">
    <source>
        <dbReference type="EMBL" id="MDJ1170560.1"/>
    </source>
</evidence>
<gene>
    <name evidence="2" type="ORF">PMG71_14095</name>
</gene>
<dbReference type="InterPro" id="IPR005074">
    <property type="entry name" value="Peptidase_C39"/>
</dbReference>
<evidence type="ECO:0000313" key="3">
    <source>
        <dbReference type="Proteomes" id="UP001235303"/>
    </source>
</evidence>
<reference evidence="2 3" key="1">
    <citation type="submission" date="2023-01" db="EMBL/GenBank/DDBJ databases">
        <title>Novel diversity within Roseofilum (Cyanobacteria; Desertifilaceae) from marine benthic mats with descriptions of four novel species.</title>
        <authorList>
            <person name="Wang Y."/>
            <person name="Berthold D.E."/>
            <person name="Hu J."/>
            <person name="Lefler F.W."/>
            <person name="Laughinghouse H.D. IV."/>
        </authorList>
    </citation>
    <scope>NUCLEOTIDE SEQUENCE [LARGE SCALE GENOMIC DNA]</scope>
    <source>
        <strain evidence="2 3">BLCC-M154</strain>
    </source>
</reference>
<keyword evidence="3" id="KW-1185">Reference proteome</keyword>
<organism evidence="2 3">
    <name type="scientific">Roseofilum acuticapitatum BLCC-M154</name>
    <dbReference type="NCBI Taxonomy" id="3022444"/>
    <lineage>
        <taxon>Bacteria</taxon>
        <taxon>Bacillati</taxon>
        <taxon>Cyanobacteriota</taxon>
        <taxon>Cyanophyceae</taxon>
        <taxon>Desertifilales</taxon>
        <taxon>Desertifilaceae</taxon>
        <taxon>Roseofilum</taxon>
        <taxon>Roseofilum acuticapitatum</taxon>
    </lineage>
</organism>
<dbReference type="RefSeq" id="WP_283754320.1">
    <property type="nucleotide sequence ID" value="NZ_JAQOSP010000091.1"/>
</dbReference>
<dbReference type="Gene3D" id="3.90.70.10">
    <property type="entry name" value="Cysteine proteinases"/>
    <property type="match status" value="1"/>
</dbReference>
<protein>
    <submittedName>
        <fullName evidence="2">Papain-like cysteine protease family protein</fullName>
    </submittedName>
</protein>
<dbReference type="Proteomes" id="UP001235303">
    <property type="component" value="Unassembled WGS sequence"/>
</dbReference>
<proteinExistence type="predicted"/>
<evidence type="ECO:0000259" key="1">
    <source>
        <dbReference type="Pfam" id="PF03412"/>
    </source>
</evidence>
<name>A0ABT7AUJ7_9CYAN</name>